<comment type="similarity">
    <text evidence="2">Belongs to the UPP synthase family.</text>
</comment>
<keyword evidence="1 2" id="KW-0808">Transferase</keyword>
<dbReference type="EC" id="2.5.1.-" evidence="2"/>
<sequence>MNELKHLAVVMDGNRRWAKAKGFLAKFGYTRGVKTLQKLMSVCVEEQISQLTLFAFSTENWNRPADEVEFIFKLLERCLDDALKEFEKNGVRLKAIGDLSRLDEKLKEKIALVEEKTKHCERLCVNLAISYGSRDEIVRAAKRVVEKGLELSEENLSANLDLPLDVDLMLRVGNAKRLSNFLLWQSSYAEICFSETLFPSLTIREFKKIIKEYRKRERTFGK</sequence>
<evidence type="ECO:0000313" key="3">
    <source>
        <dbReference type="EMBL" id="PHY90608.1"/>
    </source>
</evidence>
<feature type="binding site" evidence="2">
    <location>
        <position position="63"/>
    </location>
    <ligand>
        <name>substrate</name>
    </ligand>
</feature>
<dbReference type="GO" id="GO:0016094">
    <property type="term" value="P:polyprenol biosynthetic process"/>
    <property type="evidence" value="ECO:0007669"/>
    <property type="project" value="TreeGrafter"/>
</dbReference>
<name>A0A2G4R241_9BACT</name>
<comment type="function">
    <text evidence="2">Catalyzes the condensation of isopentenyl diphosphate (IPP) with allylic pyrophosphates generating different type of terpenoids.</text>
</comment>
<dbReference type="InterPro" id="IPR018520">
    <property type="entry name" value="UPP_synth-like_CS"/>
</dbReference>
<protein>
    <recommendedName>
        <fullName evidence="2">Isoprenyl transferase</fullName>
        <ecNumber evidence="2">2.5.1.-</ecNumber>
    </recommendedName>
</protein>
<evidence type="ECO:0000256" key="1">
    <source>
        <dbReference type="ARBA" id="ARBA00022679"/>
    </source>
</evidence>
<dbReference type="NCBIfam" id="TIGR00055">
    <property type="entry name" value="uppS"/>
    <property type="match status" value="1"/>
</dbReference>
<dbReference type="AlphaFoldDB" id="A0A2G4R241"/>
<dbReference type="Pfam" id="PF01255">
    <property type="entry name" value="Prenyltransf"/>
    <property type="match status" value="1"/>
</dbReference>
<dbReference type="Proteomes" id="UP000237472">
    <property type="component" value="Unassembled WGS sequence"/>
</dbReference>
<dbReference type="PROSITE" id="PS01066">
    <property type="entry name" value="UPP_SYNTHASE"/>
    <property type="match status" value="1"/>
</dbReference>
<feature type="binding site" evidence="2">
    <location>
        <position position="171"/>
    </location>
    <ligand>
        <name>substrate</name>
    </ligand>
</feature>
<comment type="subunit">
    <text evidence="2">Homodimer.</text>
</comment>
<comment type="cofactor">
    <cofactor evidence="2">
        <name>Mg(2+)</name>
        <dbReference type="ChEBI" id="CHEBI:18420"/>
    </cofactor>
    <text evidence="2">Binds 2 magnesium ions per subunit.</text>
</comment>
<feature type="active site" description="Proton acceptor" evidence="2">
    <location>
        <position position="60"/>
    </location>
</feature>
<dbReference type="EMBL" id="LDWY01000057">
    <property type="protein sequence ID" value="PHY90608.1"/>
    <property type="molecule type" value="Genomic_DNA"/>
</dbReference>
<comment type="caution">
    <text evidence="2">Lacks conserved residue(s) required for the propagation of feature annotation.</text>
</comment>
<dbReference type="InterPro" id="IPR001441">
    <property type="entry name" value="UPP_synth-like"/>
</dbReference>
<gene>
    <name evidence="3" type="ORF">AA994_04465</name>
</gene>
<organism evidence="3 4">
    <name type="scientific">Campylobacter vulpis</name>
    <dbReference type="NCBI Taxonomy" id="1655500"/>
    <lineage>
        <taxon>Bacteria</taxon>
        <taxon>Pseudomonadati</taxon>
        <taxon>Campylobacterota</taxon>
        <taxon>Epsilonproteobacteria</taxon>
        <taxon>Campylobacterales</taxon>
        <taxon>Campylobacteraceae</taxon>
        <taxon>Campylobacter</taxon>
    </lineage>
</organism>
<dbReference type="OrthoDB" id="4191603at2"/>
<feature type="binding site" evidence="2">
    <location>
        <position position="61"/>
    </location>
    <ligand>
        <name>substrate</name>
    </ligand>
</feature>
<comment type="caution">
    <text evidence="3">The sequence shown here is derived from an EMBL/GenBank/DDBJ whole genome shotgun (WGS) entry which is preliminary data.</text>
</comment>
<dbReference type="HAMAP" id="MF_01139">
    <property type="entry name" value="ISPT"/>
    <property type="match status" value="1"/>
</dbReference>
<feature type="binding site" evidence="2">
    <location>
        <begin position="57"/>
        <end position="59"/>
    </location>
    <ligand>
        <name>substrate</name>
    </ligand>
</feature>
<keyword evidence="2" id="KW-0479">Metal-binding</keyword>
<feature type="binding site" evidence="2">
    <location>
        <begin position="177"/>
        <end position="179"/>
    </location>
    <ligand>
        <name>substrate</name>
    </ligand>
</feature>
<evidence type="ECO:0000256" key="2">
    <source>
        <dbReference type="HAMAP-Rule" id="MF_01139"/>
    </source>
</evidence>
<dbReference type="GO" id="GO:0045547">
    <property type="term" value="F:ditrans,polycis-polyprenyl diphosphate synthase [(2E,6E)-farnesyl diphosphate specific] activity"/>
    <property type="evidence" value="ECO:0007669"/>
    <property type="project" value="TreeGrafter"/>
</dbReference>
<dbReference type="RefSeq" id="WP_099461536.1">
    <property type="nucleotide sequence ID" value="NZ_LDWY01000057.1"/>
</dbReference>
<dbReference type="CDD" id="cd00475">
    <property type="entry name" value="Cis_IPPS"/>
    <property type="match status" value="1"/>
</dbReference>
<feature type="binding site" evidence="2">
    <location>
        <position position="17"/>
    </location>
    <ligand>
        <name>substrate</name>
    </ligand>
</feature>
<dbReference type="PANTHER" id="PTHR10291">
    <property type="entry name" value="DEHYDRODOLICHYL DIPHOSPHATE SYNTHASE FAMILY MEMBER"/>
    <property type="match status" value="1"/>
</dbReference>
<feature type="binding site" evidence="2">
    <location>
        <position position="12"/>
    </location>
    <ligand>
        <name>Mg(2+)</name>
        <dbReference type="ChEBI" id="CHEBI:18420"/>
    </ligand>
</feature>
<keyword evidence="2" id="KW-0460">Magnesium</keyword>
<feature type="binding site" evidence="2">
    <location>
        <position position="190"/>
    </location>
    <ligand>
        <name>Mg(2+)</name>
        <dbReference type="ChEBI" id="CHEBI:18420"/>
    </ligand>
</feature>
<proteinExistence type="inferred from homology"/>
<feature type="binding site" evidence="2">
    <location>
        <begin position="13"/>
        <end position="16"/>
    </location>
    <ligand>
        <name>substrate</name>
    </ligand>
</feature>
<dbReference type="Gene3D" id="3.40.1180.10">
    <property type="entry name" value="Decaprenyl diphosphate synthase-like"/>
    <property type="match status" value="1"/>
</dbReference>
<dbReference type="SUPFAM" id="SSF64005">
    <property type="entry name" value="Undecaprenyl diphosphate synthase"/>
    <property type="match status" value="1"/>
</dbReference>
<evidence type="ECO:0000313" key="4">
    <source>
        <dbReference type="Proteomes" id="UP000237472"/>
    </source>
</evidence>
<dbReference type="PANTHER" id="PTHR10291:SF0">
    <property type="entry name" value="DEHYDRODOLICHYL DIPHOSPHATE SYNTHASE 2"/>
    <property type="match status" value="1"/>
</dbReference>
<reference evidence="4" key="1">
    <citation type="submission" date="2015-06" db="EMBL/GenBank/DDBJ databases">
        <authorList>
            <person name="Parisi A."/>
            <person name="Chiara M."/>
            <person name="Florio D."/>
            <person name="Miccolupo A."/>
            <person name="Manzari C."/>
            <person name="Mion D."/>
            <person name="Caruso M."/>
            <person name="D'erchia A.M."/>
            <person name="Zanoni R."/>
        </authorList>
    </citation>
    <scope>NUCLEOTIDE SEQUENCE [LARGE SCALE GENOMIC DNA]</scope>
    <source>
        <strain evidence="4">73/13</strain>
    </source>
</reference>
<feature type="active site" evidence="2">
    <location>
        <position position="12"/>
    </location>
</feature>
<dbReference type="InterPro" id="IPR036424">
    <property type="entry name" value="UPP_synth-like_sf"/>
</dbReference>
<dbReference type="GO" id="GO:0000287">
    <property type="term" value="F:magnesium ion binding"/>
    <property type="evidence" value="ECO:0007669"/>
    <property type="project" value="UniProtKB-UniRule"/>
</dbReference>
<accession>A0A2G4R241</accession>